<evidence type="ECO:0000313" key="3">
    <source>
        <dbReference type="Proteomes" id="UP001501777"/>
    </source>
</evidence>
<comment type="caution">
    <text evidence="2">The sequence shown here is derived from an EMBL/GenBank/DDBJ whole genome shotgun (WGS) entry which is preliminary data.</text>
</comment>
<gene>
    <name evidence="2" type="ORF">GCM10010276_21720</name>
</gene>
<organism evidence="2 3">
    <name type="scientific">Streptomyces longisporus</name>
    <dbReference type="NCBI Taxonomy" id="1948"/>
    <lineage>
        <taxon>Bacteria</taxon>
        <taxon>Bacillati</taxon>
        <taxon>Actinomycetota</taxon>
        <taxon>Actinomycetes</taxon>
        <taxon>Kitasatosporales</taxon>
        <taxon>Streptomycetaceae</taxon>
        <taxon>Streptomyces</taxon>
    </lineage>
</organism>
<accession>A0ABN3LJT8</accession>
<sequence length="209" mass="22260">MHVCDRDVRLRRDRQHHGRPNGTHTQSLAWSPEGQLGPLTAKSGSGAMKSTTGHLCDADGTVLIRRNTRGDTVLYLADGTEVHLDTSTSTAKYGAQRYYNASGQVNALCTNKTGAETLSWLASDQHGTSSMASTPPVRRSPGDTAPPSAPVTPTAPASGPTTSHSRRASSNSDAQETLGESRVPSDQKLLRAGRRRPDSEDHGWSSTDS</sequence>
<feature type="region of interest" description="Disordered" evidence="1">
    <location>
        <begin position="125"/>
        <end position="209"/>
    </location>
</feature>
<keyword evidence="3" id="KW-1185">Reference proteome</keyword>
<dbReference type="EMBL" id="BAAASG010000006">
    <property type="protein sequence ID" value="GAA2483776.1"/>
    <property type="molecule type" value="Genomic_DNA"/>
</dbReference>
<reference evidence="2 3" key="1">
    <citation type="journal article" date="2019" name="Int. J. Syst. Evol. Microbiol.">
        <title>The Global Catalogue of Microorganisms (GCM) 10K type strain sequencing project: providing services to taxonomists for standard genome sequencing and annotation.</title>
        <authorList>
            <consortium name="The Broad Institute Genomics Platform"/>
            <consortium name="The Broad Institute Genome Sequencing Center for Infectious Disease"/>
            <person name="Wu L."/>
            <person name="Ma J."/>
        </authorList>
    </citation>
    <scope>NUCLEOTIDE SEQUENCE [LARGE SCALE GENOMIC DNA]</scope>
    <source>
        <strain evidence="2 3">JCM 4395</strain>
    </source>
</reference>
<feature type="compositionally biased region" description="Basic and acidic residues" evidence="1">
    <location>
        <begin position="1"/>
        <end position="10"/>
    </location>
</feature>
<dbReference type="Gene3D" id="2.180.10.10">
    <property type="entry name" value="RHS repeat-associated core"/>
    <property type="match status" value="1"/>
</dbReference>
<dbReference type="Proteomes" id="UP001501777">
    <property type="component" value="Unassembled WGS sequence"/>
</dbReference>
<feature type="compositionally biased region" description="Low complexity" evidence="1">
    <location>
        <begin position="151"/>
        <end position="163"/>
    </location>
</feature>
<name>A0ABN3LJT8_STRLO</name>
<evidence type="ECO:0000256" key="1">
    <source>
        <dbReference type="SAM" id="MobiDB-lite"/>
    </source>
</evidence>
<feature type="compositionally biased region" description="Basic and acidic residues" evidence="1">
    <location>
        <begin position="183"/>
        <end position="203"/>
    </location>
</feature>
<proteinExistence type="predicted"/>
<protein>
    <submittedName>
        <fullName evidence="2">Uncharacterized protein</fullName>
    </submittedName>
</protein>
<evidence type="ECO:0000313" key="2">
    <source>
        <dbReference type="EMBL" id="GAA2483776.1"/>
    </source>
</evidence>
<feature type="region of interest" description="Disordered" evidence="1">
    <location>
        <begin position="1"/>
        <end position="36"/>
    </location>
</feature>